<comment type="caution">
    <text evidence="3">The sequence shown here is derived from an EMBL/GenBank/DDBJ whole genome shotgun (WGS) entry which is preliminary data.</text>
</comment>
<feature type="transmembrane region" description="Helical" evidence="1">
    <location>
        <begin position="67"/>
        <end position="91"/>
    </location>
</feature>
<dbReference type="Proteomes" id="UP000646548">
    <property type="component" value="Unassembled WGS sequence"/>
</dbReference>
<proteinExistence type="predicted"/>
<organism evidence="3 4">
    <name type="scientific">Oryzias melastigma</name>
    <name type="common">Marine medaka</name>
    <dbReference type="NCBI Taxonomy" id="30732"/>
    <lineage>
        <taxon>Eukaryota</taxon>
        <taxon>Metazoa</taxon>
        <taxon>Chordata</taxon>
        <taxon>Craniata</taxon>
        <taxon>Vertebrata</taxon>
        <taxon>Euteleostomi</taxon>
        <taxon>Actinopterygii</taxon>
        <taxon>Neopterygii</taxon>
        <taxon>Teleostei</taxon>
        <taxon>Neoteleostei</taxon>
        <taxon>Acanthomorphata</taxon>
        <taxon>Ovalentaria</taxon>
        <taxon>Atherinomorphae</taxon>
        <taxon>Beloniformes</taxon>
        <taxon>Adrianichthyidae</taxon>
        <taxon>Oryziinae</taxon>
        <taxon>Oryzias</taxon>
    </lineage>
</organism>
<accession>A0A834FTI6</accession>
<evidence type="ECO:0000313" key="4">
    <source>
        <dbReference type="Proteomes" id="UP000646548"/>
    </source>
</evidence>
<keyword evidence="2" id="KW-0732">Signal</keyword>
<sequence>MMRLLFLSLLLLLPAASALSTKYEGSGHSDSEYGDDDDYDAVPMTSIPLGKVVDKSPGSENSNEGQVLVIAIVVAVAVLVLTIVIVAVTCVRRRMQNREQGIYTVPTEQNHKMPI</sequence>
<gene>
    <name evidence="3" type="ORF">FQA47_004891</name>
</gene>
<feature type="signal peptide" evidence="2">
    <location>
        <begin position="1"/>
        <end position="18"/>
    </location>
</feature>
<keyword evidence="1" id="KW-1133">Transmembrane helix</keyword>
<dbReference type="AlphaFoldDB" id="A0A834FTI6"/>
<keyword evidence="1" id="KW-0812">Transmembrane</keyword>
<dbReference type="EMBL" id="WKFB01000004">
    <property type="protein sequence ID" value="KAF6739620.1"/>
    <property type="molecule type" value="Genomic_DNA"/>
</dbReference>
<evidence type="ECO:0000256" key="2">
    <source>
        <dbReference type="SAM" id="SignalP"/>
    </source>
</evidence>
<protein>
    <submittedName>
        <fullName evidence="3">Uncharacterized protein</fullName>
    </submittedName>
</protein>
<evidence type="ECO:0000256" key="1">
    <source>
        <dbReference type="SAM" id="Phobius"/>
    </source>
</evidence>
<reference evidence="3" key="1">
    <citation type="journal article" name="BMC Genomics">
        <title>Long-read sequencing and de novo genome assembly of marine medaka (Oryzias melastigma).</title>
        <authorList>
            <person name="Liang P."/>
            <person name="Saqib H.S.A."/>
            <person name="Ni X."/>
            <person name="Shen Y."/>
        </authorList>
    </citation>
    <scope>NUCLEOTIDE SEQUENCE</scope>
    <source>
        <strain evidence="3">Bigg-433</strain>
    </source>
</reference>
<feature type="chain" id="PRO_5032589825" evidence="2">
    <location>
        <begin position="19"/>
        <end position="115"/>
    </location>
</feature>
<keyword evidence="1" id="KW-0472">Membrane</keyword>
<name>A0A834FTI6_ORYME</name>
<evidence type="ECO:0000313" key="3">
    <source>
        <dbReference type="EMBL" id="KAF6739620.1"/>
    </source>
</evidence>